<dbReference type="EMBL" id="VSSQ01059670">
    <property type="protein sequence ID" value="MPN13193.1"/>
    <property type="molecule type" value="Genomic_DNA"/>
</dbReference>
<evidence type="ECO:0000313" key="1">
    <source>
        <dbReference type="EMBL" id="MPN13193.1"/>
    </source>
</evidence>
<sequence length="220" mass="23118">MGMLAPALGRYVGHRALQNFQKSLLHAFPGHVAGNGGVFALAGDLIDLVDVNDAPLGKLHVVVGGLDQAQENILHVVAHVARLSQGSGVGNGKGDLQNAGKGLGKQSLAAACGAHQQNIAFLELHVVAAAEIDTLIVVIDRHRQRNLGVVLADHILVQDLSNLLGRGNDLRDVRDLRGVGHSASIRIFQDAHTQLDTFVTDIRAGPGNNTGHLLLVLSAE</sequence>
<name>A0A645FLX4_9ZZZZ</name>
<reference evidence="1" key="1">
    <citation type="submission" date="2019-08" db="EMBL/GenBank/DDBJ databases">
        <authorList>
            <person name="Kucharzyk K."/>
            <person name="Murdoch R.W."/>
            <person name="Higgins S."/>
            <person name="Loffler F."/>
        </authorList>
    </citation>
    <scope>NUCLEOTIDE SEQUENCE</scope>
</reference>
<accession>A0A645FLX4</accession>
<protein>
    <submittedName>
        <fullName evidence="1">Uncharacterized protein</fullName>
    </submittedName>
</protein>
<organism evidence="1">
    <name type="scientific">bioreactor metagenome</name>
    <dbReference type="NCBI Taxonomy" id="1076179"/>
    <lineage>
        <taxon>unclassified sequences</taxon>
        <taxon>metagenomes</taxon>
        <taxon>ecological metagenomes</taxon>
    </lineage>
</organism>
<comment type="caution">
    <text evidence="1">The sequence shown here is derived from an EMBL/GenBank/DDBJ whole genome shotgun (WGS) entry which is preliminary data.</text>
</comment>
<gene>
    <name evidence="1" type="ORF">SDC9_160513</name>
</gene>
<proteinExistence type="predicted"/>
<dbReference type="AlphaFoldDB" id="A0A645FLX4"/>